<keyword evidence="2 5" id="KW-0812">Transmembrane</keyword>
<keyword evidence="4 5" id="KW-0472">Membrane</keyword>
<evidence type="ECO:0000256" key="3">
    <source>
        <dbReference type="ARBA" id="ARBA00022989"/>
    </source>
</evidence>
<comment type="subcellular location">
    <subcellularLocation>
        <location evidence="5">Cell membrane</location>
        <topology evidence="5">Multi-pass membrane protein</topology>
    </subcellularLocation>
    <subcellularLocation>
        <location evidence="1">Membrane</location>
        <topology evidence="1">Multi-pass membrane protein</topology>
    </subcellularLocation>
</comment>
<feature type="transmembrane region" description="Helical" evidence="5">
    <location>
        <begin position="100"/>
        <end position="122"/>
    </location>
</feature>
<dbReference type="EMBL" id="SSFD01000068">
    <property type="protein sequence ID" value="TXH88639.1"/>
    <property type="molecule type" value="Genomic_DNA"/>
</dbReference>
<evidence type="ECO:0000313" key="7">
    <source>
        <dbReference type="EMBL" id="TXH88639.1"/>
    </source>
</evidence>
<reference evidence="7 9" key="3">
    <citation type="submission" date="2018-09" db="EMBL/GenBank/DDBJ databases">
        <title>Metagenome Assembled Genomes from an Advanced Water Purification Facility.</title>
        <authorList>
            <person name="Stamps B.W."/>
            <person name="Spear J.R."/>
        </authorList>
    </citation>
    <scope>NUCLEOTIDE SEQUENCE [LARGE SCALE GENOMIC DNA]</scope>
    <source>
        <strain evidence="7">Bin_27_1</strain>
    </source>
</reference>
<dbReference type="AlphaFoldDB" id="C4ZJ55"/>
<evidence type="ECO:0000313" key="9">
    <source>
        <dbReference type="Proteomes" id="UP000321192"/>
    </source>
</evidence>
<feature type="transmembrane region" description="Helical" evidence="5">
    <location>
        <begin position="32"/>
        <end position="52"/>
    </location>
</feature>
<feature type="transmembrane region" description="Helical" evidence="5">
    <location>
        <begin position="73"/>
        <end position="94"/>
    </location>
</feature>
<sequence length="260" mass="26327">MDFAYTIAGFAVGAIVGLTGVGGGSLMTPLLVLMFGIHPSVAVGTDLLYAAITKAGGTLAHGLKGTVDWKITRLLATGSIPAAAITLALIGHFAPGGIEGAAHLIQVSLGVALVLTAVALIFRKRIQAYAATRSGGRPADPARTARLTVLTGAVLGVLVSISSVGAGALGVTALFFLYPAMPALRIVGSDIAHAVPLTAVAGIGHWFLGSVDWLLLGSLLVGSLPGIWLGSHISTKVPDRVLRPILATMLVLVGAKLMAH</sequence>
<name>C4ZJ55_THASP</name>
<dbReference type="InterPro" id="IPR002781">
    <property type="entry name" value="TM_pro_TauE-like"/>
</dbReference>
<keyword evidence="3 5" id="KW-1133">Transmembrane helix</keyword>
<evidence type="ECO:0000313" key="8">
    <source>
        <dbReference type="Proteomes" id="UP000002186"/>
    </source>
</evidence>
<dbReference type="eggNOG" id="COG0730">
    <property type="taxonomic scope" value="Bacteria"/>
</dbReference>
<dbReference type="OrthoDB" id="5189995at2"/>
<dbReference type="KEGG" id="tmz:Tmz1t_0799"/>
<dbReference type="EMBL" id="CP001281">
    <property type="protein sequence ID" value="ACK53568.1"/>
    <property type="molecule type" value="Genomic_DNA"/>
</dbReference>
<comment type="similarity">
    <text evidence="5">Belongs to the 4-toluene sulfonate uptake permease (TSUP) (TC 2.A.102) family.</text>
</comment>
<dbReference type="Proteomes" id="UP000002186">
    <property type="component" value="Chromosome"/>
</dbReference>
<dbReference type="PANTHER" id="PTHR43701:SF2">
    <property type="entry name" value="MEMBRANE TRANSPORTER PROTEIN YJNA-RELATED"/>
    <property type="match status" value="1"/>
</dbReference>
<evidence type="ECO:0000256" key="2">
    <source>
        <dbReference type="ARBA" id="ARBA00022692"/>
    </source>
</evidence>
<dbReference type="Proteomes" id="UP000321192">
    <property type="component" value="Unassembled WGS sequence"/>
</dbReference>
<keyword evidence="5" id="KW-1003">Cell membrane</keyword>
<dbReference type="STRING" id="85643.Tmz1t_0799"/>
<accession>A0A5C7SY72</accession>
<feature type="transmembrane region" description="Helical" evidence="5">
    <location>
        <begin position="147"/>
        <end position="178"/>
    </location>
</feature>
<keyword evidence="8" id="KW-1185">Reference proteome</keyword>
<organism evidence="6 8">
    <name type="scientific">Thauera aminoaromatica</name>
    <dbReference type="NCBI Taxonomy" id="164330"/>
    <lineage>
        <taxon>Bacteria</taxon>
        <taxon>Pseudomonadati</taxon>
        <taxon>Pseudomonadota</taxon>
        <taxon>Betaproteobacteria</taxon>
        <taxon>Rhodocyclales</taxon>
        <taxon>Zoogloeaceae</taxon>
        <taxon>Thauera</taxon>
    </lineage>
</organism>
<evidence type="ECO:0000256" key="4">
    <source>
        <dbReference type="ARBA" id="ARBA00023136"/>
    </source>
</evidence>
<evidence type="ECO:0000313" key="6">
    <source>
        <dbReference type="EMBL" id="ACK53568.1"/>
    </source>
</evidence>
<feature type="transmembrane region" description="Helical" evidence="5">
    <location>
        <begin position="7"/>
        <end position="26"/>
    </location>
</feature>
<accession>C4ZJ55</accession>
<reference evidence="6 8" key="2">
    <citation type="journal article" date="2012" name="Stand. Genomic Sci.">
        <title>Complete genome sequence of Thauera aminoaromatica strain MZ1T.</title>
        <authorList>
            <person name="Jiang K."/>
            <person name="Sanseverino J."/>
            <person name="Chauhan A."/>
            <person name="Lucas S."/>
            <person name="Copeland A."/>
            <person name="Lapidus A."/>
            <person name="Del Rio T.G."/>
            <person name="Dalin E."/>
            <person name="Tice H."/>
            <person name="Bruce D."/>
            <person name="Goodwin L."/>
            <person name="Pitluck S."/>
            <person name="Sims D."/>
            <person name="Brettin T."/>
            <person name="Detter J.C."/>
            <person name="Han C."/>
            <person name="Chang Y.J."/>
            <person name="Larimer F."/>
            <person name="Land M."/>
            <person name="Hauser L."/>
            <person name="Kyrpides N.C."/>
            <person name="Mikhailova N."/>
            <person name="Moser S."/>
            <person name="Jegier P."/>
            <person name="Close D."/>
            <person name="Debruyn J.M."/>
            <person name="Wang Y."/>
            <person name="Layton A.C."/>
            <person name="Allen M.S."/>
            <person name="Sayler G.S."/>
        </authorList>
    </citation>
    <scope>NUCLEOTIDE SEQUENCE [LARGE SCALE GENOMIC DNA]</scope>
    <source>
        <strain evidence="6 8">MZ1T</strain>
    </source>
</reference>
<dbReference type="GO" id="GO:0005886">
    <property type="term" value="C:plasma membrane"/>
    <property type="evidence" value="ECO:0007669"/>
    <property type="project" value="UniProtKB-SubCell"/>
</dbReference>
<reference evidence="8" key="1">
    <citation type="submission" date="2009-05" db="EMBL/GenBank/DDBJ databases">
        <title>Complete sequence of chromosome of Thauera sp. MZ1T.</title>
        <authorList>
            <consortium name="US DOE Joint Genome Institute"/>
            <person name="Lucas S."/>
            <person name="Copeland A."/>
            <person name="Lapidus A."/>
            <person name="Glavina del Rio T."/>
            <person name="Dalin E."/>
            <person name="Tice H."/>
            <person name="Bruce D."/>
            <person name="Goodwin L."/>
            <person name="Pitluck S."/>
            <person name="Sims D."/>
            <person name="Brettin T."/>
            <person name="Detter J.C."/>
            <person name="Han C."/>
            <person name="Larimer F."/>
            <person name="Land M."/>
            <person name="Hauser L."/>
            <person name="Kyrpides N."/>
            <person name="Mikhailova N."/>
            <person name="Sayler G.S."/>
        </authorList>
    </citation>
    <scope>NUCLEOTIDE SEQUENCE [LARGE SCALE GENOMIC DNA]</scope>
    <source>
        <strain evidence="8">MZ1T</strain>
    </source>
</reference>
<feature type="transmembrane region" description="Helical" evidence="5">
    <location>
        <begin position="206"/>
        <end position="229"/>
    </location>
</feature>
<evidence type="ECO:0000256" key="5">
    <source>
        <dbReference type="RuleBase" id="RU363041"/>
    </source>
</evidence>
<proteinExistence type="inferred from homology"/>
<protein>
    <recommendedName>
        <fullName evidence="5">Probable membrane transporter protein</fullName>
    </recommendedName>
</protein>
<evidence type="ECO:0000256" key="1">
    <source>
        <dbReference type="ARBA" id="ARBA00004141"/>
    </source>
</evidence>
<dbReference type="RefSeq" id="WP_004300907.1">
    <property type="nucleotide sequence ID" value="NC_011662.2"/>
</dbReference>
<dbReference type="Pfam" id="PF01925">
    <property type="entry name" value="TauE"/>
    <property type="match status" value="1"/>
</dbReference>
<dbReference type="PANTHER" id="PTHR43701">
    <property type="entry name" value="MEMBRANE TRANSPORTER PROTEIN MJ0441-RELATED"/>
    <property type="match status" value="1"/>
</dbReference>
<gene>
    <name evidence="6" type="ordered locus">Tmz1t_0799</name>
    <name evidence="7" type="ORF">E6Q80_04985</name>
</gene>
<dbReference type="HOGENOM" id="CLU_045498_1_0_4"/>
<dbReference type="InterPro" id="IPR051598">
    <property type="entry name" value="TSUP/Inactive_protease-like"/>
</dbReference>